<dbReference type="PANTHER" id="PTHR10177">
    <property type="entry name" value="CYCLINS"/>
    <property type="match status" value="1"/>
</dbReference>
<dbReference type="InterPro" id="IPR039361">
    <property type="entry name" value="Cyclin"/>
</dbReference>
<dbReference type="InterPro" id="IPR006671">
    <property type="entry name" value="Cyclin_N"/>
</dbReference>
<protein>
    <recommendedName>
        <fullName evidence="5">Cyclin-like domain-containing protein</fullName>
    </recommendedName>
</protein>
<evidence type="ECO:0000259" key="5">
    <source>
        <dbReference type="SMART" id="SM00385"/>
    </source>
</evidence>
<dbReference type="SUPFAM" id="SSF47954">
    <property type="entry name" value="Cyclin-like"/>
    <property type="match status" value="1"/>
</dbReference>
<reference evidence="6 7" key="1">
    <citation type="journal article" date="2023" name="Commun. Biol.">
        <title>Reorganization of the ancestral sex-determining regions during the evolution of trioecy in Pleodorina starrii.</title>
        <authorList>
            <person name="Takahashi K."/>
            <person name="Suzuki S."/>
            <person name="Kawai-Toyooka H."/>
            <person name="Yamamoto K."/>
            <person name="Hamaji T."/>
            <person name="Ootsuki R."/>
            <person name="Yamaguchi H."/>
            <person name="Kawachi M."/>
            <person name="Higashiyama T."/>
            <person name="Nozaki H."/>
        </authorList>
    </citation>
    <scope>NUCLEOTIDE SEQUENCE [LARGE SCALE GENOMIC DNA]</scope>
    <source>
        <strain evidence="6 7">NIES-4479</strain>
    </source>
</reference>
<comment type="similarity">
    <text evidence="3">Belongs to the cyclin family.</text>
</comment>
<dbReference type="Gene3D" id="1.10.472.10">
    <property type="entry name" value="Cyclin-like"/>
    <property type="match status" value="2"/>
</dbReference>
<comment type="caution">
    <text evidence="6">The sequence shown here is derived from an EMBL/GenBank/DDBJ whole genome shotgun (WGS) entry which is preliminary data.</text>
</comment>
<evidence type="ECO:0000313" key="7">
    <source>
        <dbReference type="Proteomes" id="UP001165080"/>
    </source>
</evidence>
<feature type="region of interest" description="Disordered" evidence="4">
    <location>
        <begin position="1"/>
        <end position="20"/>
    </location>
</feature>
<dbReference type="Pfam" id="PF00134">
    <property type="entry name" value="Cyclin_N"/>
    <property type="match status" value="1"/>
</dbReference>
<feature type="domain" description="Cyclin-like" evidence="5">
    <location>
        <begin position="137"/>
        <end position="228"/>
    </location>
</feature>
<dbReference type="InterPro" id="IPR013763">
    <property type="entry name" value="Cyclin-like_dom"/>
</dbReference>
<keyword evidence="7" id="KW-1185">Reference proteome</keyword>
<evidence type="ECO:0000256" key="2">
    <source>
        <dbReference type="ARBA" id="ARBA00023306"/>
    </source>
</evidence>
<keyword evidence="3" id="KW-0195">Cyclin</keyword>
<dbReference type="EMBL" id="BRXU01000005">
    <property type="protein sequence ID" value="GLC52143.1"/>
    <property type="molecule type" value="Genomic_DNA"/>
</dbReference>
<sequence length="384" mass="40372">MRLSMSSASASPDSCSSSGPLSLNGSQSSSCLSLACTETYFNDVDLQDMDALSDDPEELRGSCAGFTRLDCAPQERQTAPTELCRLIREDLSKQWDAQVKPAMVSPGAGAAAAADSAAGTATPRRRLPGQHRALILGWMRQVSSALRLHPSTLFSATTFLDRFVASAEALPADGLLQLLALTCMSVAVKYHEVGQVAPAVWLSLAVDPTGRRLYTPRDLQRYEFTLLQAIDWRLHDPTICTFLEHFLQCLPYSCARHPPADAAHPAAASAVVPPTVLDDPLGNRAAMLAEVSLMYDTFMSYDHSTVALACVALAEGMVRDGAAAAGPHASAAVAAAAAAIAAASGLKVQHIAPGLAPCVDALEKCFAELCQAGALPQPAMPARA</sequence>
<keyword evidence="1" id="KW-0132">Cell division</keyword>
<dbReference type="Proteomes" id="UP001165080">
    <property type="component" value="Unassembled WGS sequence"/>
</dbReference>
<keyword evidence="2" id="KW-0131">Cell cycle</keyword>
<name>A0A9W6BHH8_9CHLO</name>
<dbReference type="InterPro" id="IPR036915">
    <property type="entry name" value="Cyclin-like_sf"/>
</dbReference>
<proteinExistence type="inferred from homology"/>
<evidence type="ECO:0000313" key="6">
    <source>
        <dbReference type="EMBL" id="GLC52143.1"/>
    </source>
</evidence>
<organism evidence="6 7">
    <name type="scientific">Pleodorina starrii</name>
    <dbReference type="NCBI Taxonomy" id="330485"/>
    <lineage>
        <taxon>Eukaryota</taxon>
        <taxon>Viridiplantae</taxon>
        <taxon>Chlorophyta</taxon>
        <taxon>core chlorophytes</taxon>
        <taxon>Chlorophyceae</taxon>
        <taxon>CS clade</taxon>
        <taxon>Chlamydomonadales</taxon>
        <taxon>Volvocaceae</taxon>
        <taxon>Pleodorina</taxon>
    </lineage>
</organism>
<evidence type="ECO:0000256" key="3">
    <source>
        <dbReference type="RuleBase" id="RU000383"/>
    </source>
</evidence>
<accession>A0A9W6BHH8</accession>
<dbReference type="SMART" id="SM00385">
    <property type="entry name" value="CYCLIN"/>
    <property type="match status" value="1"/>
</dbReference>
<dbReference type="GO" id="GO:0051301">
    <property type="term" value="P:cell division"/>
    <property type="evidence" value="ECO:0007669"/>
    <property type="project" value="UniProtKB-KW"/>
</dbReference>
<evidence type="ECO:0000256" key="1">
    <source>
        <dbReference type="ARBA" id="ARBA00022618"/>
    </source>
</evidence>
<gene>
    <name evidence="6" type="primary">PLEST003850</name>
    <name evidence="6" type="ORF">PLESTB_000587600</name>
</gene>
<evidence type="ECO:0000256" key="4">
    <source>
        <dbReference type="SAM" id="MobiDB-lite"/>
    </source>
</evidence>
<dbReference type="AlphaFoldDB" id="A0A9W6BHH8"/>
<dbReference type="OrthoDB" id="2013528at2759"/>